<reference evidence="2" key="2">
    <citation type="journal article" date="2008" name="Insect Biochem. Mol. Biol.">
        <title>An insight into the sialome of the soft tick, Ornithodorus parkeri.</title>
        <authorList>
            <person name="Francischetti I.M."/>
            <person name="Mans B.J."/>
            <person name="Meng Z."/>
            <person name="Gudderra N."/>
            <person name="Veenstra T.D."/>
            <person name="Pham V.M."/>
            <person name="Ribeiro J.M."/>
        </authorList>
    </citation>
    <scope>NUCLEOTIDE SEQUENCE</scope>
    <source>
        <tissue evidence="2">Salivary gland</tissue>
    </source>
</reference>
<dbReference type="Pfam" id="PF02098">
    <property type="entry name" value="His_binding"/>
    <property type="match status" value="1"/>
</dbReference>
<reference evidence="2" key="1">
    <citation type="submission" date="2007-05" db="EMBL/GenBank/DDBJ databases">
        <authorList>
            <person name="Douchkov D."/>
            <person name="Schweizer P."/>
        </authorList>
    </citation>
    <scope>NUCLEOTIDE SEQUENCE</scope>
    <source>
        <tissue evidence="2">Salivary gland</tissue>
    </source>
</reference>
<dbReference type="InterPro" id="IPR002970">
    <property type="entry name" value="Tick_his-bd"/>
</dbReference>
<dbReference type="GO" id="GO:0030682">
    <property type="term" value="P:symbiont-mediated perturbation of host defenses"/>
    <property type="evidence" value="ECO:0007669"/>
    <property type="project" value="InterPro"/>
</dbReference>
<organism evidence="2">
    <name type="scientific">Ornithodoros parkeri</name>
    <name type="common">Soft tick</name>
    <name type="synonym">Argasid tick</name>
    <dbReference type="NCBI Taxonomy" id="140564"/>
    <lineage>
        <taxon>Eukaryota</taxon>
        <taxon>Metazoa</taxon>
        <taxon>Ecdysozoa</taxon>
        <taxon>Arthropoda</taxon>
        <taxon>Chelicerata</taxon>
        <taxon>Arachnida</taxon>
        <taxon>Acari</taxon>
        <taxon>Parasitiformes</taxon>
        <taxon>Ixodida</taxon>
        <taxon>Ixodoidea</taxon>
        <taxon>Argasidae</taxon>
        <taxon>Ornithodorinae</taxon>
        <taxon>Ornithodoros</taxon>
    </lineage>
</organism>
<feature type="region of interest" description="Disordered" evidence="1">
    <location>
        <begin position="164"/>
        <end position="183"/>
    </location>
</feature>
<dbReference type="AlphaFoldDB" id="A6N9R1"/>
<dbReference type="Gene3D" id="2.40.128.20">
    <property type="match status" value="1"/>
</dbReference>
<feature type="non-terminal residue" evidence="2">
    <location>
        <position position="1"/>
    </location>
</feature>
<proteinExistence type="evidence at transcript level"/>
<dbReference type="EMBL" id="EF633877">
    <property type="protein sequence ID" value="ABR23394.1"/>
    <property type="molecule type" value="mRNA"/>
</dbReference>
<evidence type="ECO:0000256" key="1">
    <source>
        <dbReference type="SAM" id="MobiDB-lite"/>
    </source>
</evidence>
<accession>A6N9R1</accession>
<dbReference type="InterPro" id="IPR012674">
    <property type="entry name" value="Calycin"/>
</dbReference>
<name>A6N9R1_ORNPR</name>
<sequence length="183" mass="21110">YAAAKDGKPVTTKNKDISKTLKRSEVFFLLRRTYRTSGKRNVCTYTRILRTNKNRTFLTFMGEHEKDQNYNKREVYLTTRKGSSKQRNYMTVSYAGYGQPGIEYKMIFDDGKGCSVLNVTKDERQGSKEKSLVGECEMWATKKVAPTINVMARCEDAYWDNCNPDTDKEDTPYVTSCKDPPKK</sequence>
<protein>
    <submittedName>
        <fullName evidence="2">Truncated salivary lipocalin</fullName>
    </submittedName>
</protein>
<evidence type="ECO:0000313" key="2">
    <source>
        <dbReference type="EMBL" id="ABR23394.1"/>
    </source>
</evidence>
<dbReference type="GO" id="GO:0043176">
    <property type="term" value="F:amine binding"/>
    <property type="evidence" value="ECO:0007669"/>
    <property type="project" value="InterPro"/>
</dbReference>
<dbReference type="SUPFAM" id="SSF50814">
    <property type="entry name" value="Lipocalins"/>
    <property type="match status" value="1"/>
</dbReference>